<protein>
    <submittedName>
        <fullName evidence="2">Uncharacterized protein</fullName>
    </submittedName>
</protein>
<name>A0A7R8ZUS7_9CRUS</name>
<evidence type="ECO:0000256" key="1">
    <source>
        <dbReference type="SAM" id="MobiDB-lite"/>
    </source>
</evidence>
<dbReference type="AlphaFoldDB" id="A0A7R8ZUS7"/>
<dbReference type="GO" id="GO:0006974">
    <property type="term" value="P:DNA damage response"/>
    <property type="evidence" value="ECO:0007669"/>
    <property type="project" value="InterPro"/>
</dbReference>
<proteinExistence type="predicted"/>
<reference evidence="2" key="1">
    <citation type="submission" date="2020-11" db="EMBL/GenBank/DDBJ databases">
        <authorList>
            <person name="Tran Van P."/>
        </authorList>
    </citation>
    <scope>NUCLEOTIDE SEQUENCE</scope>
</reference>
<dbReference type="PANTHER" id="PTHR37079">
    <property type="entry name" value="SERINE/THREONINE-PROTEIN KINASE ATM"/>
    <property type="match status" value="1"/>
</dbReference>
<dbReference type="PANTHER" id="PTHR37079:SF4">
    <property type="entry name" value="SERINE_THREONINE-PROTEIN KINASE ATM"/>
    <property type="match status" value="1"/>
</dbReference>
<feature type="region of interest" description="Disordered" evidence="1">
    <location>
        <begin position="175"/>
        <end position="197"/>
    </location>
</feature>
<evidence type="ECO:0000313" key="2">
    <source>
        <dbReference type="EMBL" id="CAD7237303.1"/>
    </source>
</evidence>
<dbReference type="InterPro" id="IPR038980">
    <property type="entry name" value="ATM_plant"/>
</dbReference>
<organism evidence="2">
    <name type="scientific">Cyprideis torosa</name>
    <dbReference type="NCBI Taxonomy" id="163714"/>
    <lineage>
        <taxon>Eukaryota</taxon>
        <taxon>Metazoa</taxon>
        <taxon>Ecdysozoa</taxon>
        <taxon>Arthropoda</taxon>
        <taxon>Crustacea</taxon>
        <taxon>Oligostraca</taxon>
        <taxon>Ostracoda</taxon>
        <taxon>Podocopa</taxon>
        <taxon>Podocopida</taxon>
        <taxon>Cytherocopina</taxon>
        <taxon>Cytheroidea</taxon>
        <taxon>Cytherideidae</taxon>
        <taxon>Cyprideis</taxon>
    </lineage>
</organism>
<sequence length="249" mass="28094">MKSHVSKRNLEQTMQFVTAELRPKATHERLNNQREVDSVKTESEKMITLSLENYINALMVSKDDVDLNIFRFVYLWMQWLRDAGWRQRELSNLDKIPFHKFLPVLRQMMENMAGGDATSTQIRQVIGALLIDFEARCSSMAPANARLTECVPPAENVAKQHPHHAVPLLLAHANTDRDCSSPTPGPEANASQRTGSPTTAVAMDILNKLKEVPELKELVRQWETMVSAMINAVDPSDSPLSMDGEEQDE</sequence>
<accession>A0A7R8ZUS7</accession>
<dbReference type="EMBL" id="OB686590">
    <property type="protein sequence ID" value="CAD7237303.1"/>
    <property type="molecule type" value="Genomic_DNA"/>
</dbReference>
<gene>
    <name evidence="2" type="ORF">CTOB1V02_LOCUS15118</name>
</gene>
<dbReference type="GO" id="GO:0004674">
    <property type="term" value="F:protein serine/threonine kinase activity"/>
    <property type="evidence" value="ECO:0007669"/>
    <property type="project" value="InterPro"/>
</dbReference>